<evidence type="ECO:0000313" key="1">
    <source>
        <dbReference type="EMBL" id="GME94589.1"/>
    </source>
</evidence>
<sequence>MSTPQLPLKPISNQTTGTSTLTQVASPVTPVNQISYDNLEYPLIPPTIAQEHLNFESKPPAYVHELSTSKLQELLKDLSLLKGMIISKNQESYKSLNDDVLAKLEKQIELVNGLIKIYETELIPRSNSVNELLAKHSTDLDNFNNLQVLMYDKLNSFSRNAISETLRQAVAASDKESEKLVSDLKSGSKKLDNDELSQFIESYRSQRQDYYLKKEKLARVSQERVGGLD</sequence>
<reference evidence="1" key="1">
    <citation type="submission" date="2023-04" db="EMBL/GenBank/DDBJ databases">
        <title>Ambrosiozyma monospora NBRC 10751.</title>
        <authorList>
            <person name="Ichikawa N."/>
            <person name="Sato H."/>
            <person name="Tonouchi N."/>
        </authorList>
    </citation>
    <scope>NUCLEOTIDE SEQUENCE</scope>
    <source>
        <strain evidence="1">NBRC 10751</strain>
    </source>
</reference>
<gene>
    <name evidence="1" type="ORF">Amon02_000960400</name>
</gene>
<name>A0ACB5TSZ9_AMBMO</name>
<proteinExistence type="predicted"/>
<evidence type="ECO:0000313" key="2">
    <source>
        <dbReference type="Proteomes" id="UP001165064"/>
    </source>
</evidence>
<dbReference type="EMBL" id="BSXS01009093">
    <property type="protein sequence ID" value="GME94589.1"/>
    <property type="molecule type" value="Genomic_DNA"/>
</dbReference>
<keyword evidence="2" id="KW-1185">Reference proteome</keyword>
<organism evidence="1 2">
    <name type="scientific">Ambrosiozyma monospora</name>
    <name type="common">Yeast</name>
    <name type="synonym">Endomycopsis monosporus</name>
    <dbReference type="NCBI Taxonomy" id="43982"/>
    <lineage>
        <taxon>Eukaryota</taxon>
        <taxon>Fungi</taxon>
        <taxon>Dikarya</taxon>
        <taxon>Ascomycota</taxon>
        <taxon>Saccharomycotina</taxon>
        <taxon>Pichiomycetes</taxon>
        <taxon>Pichiales</taxon>
        <taxon>Pichiaceae</taxon>
        <taxon>Ambrosiozyma</taxon>
    </lineage>
</organism>
<comment type="caution">
    <text evidence="1">The sequence shown here is derived from an EMBL/GenBank/DDBJ whole genome shotgun (WGS) entry which is preliminary data.</text>
</comment>
<dbReference type="Proteomes" id="UP001165064">
    <property type="component" value="Unassembled WGS sequence"/>
</dbReference>
<accession>A0ACB5TSZ9</accession>
<protein>
    <submittedName>
        <fullName evidence="1">Unnamed protein product</fullName>
    </submittedName>
</protein>